<dbReference type="KEGG" id="cgob:115019060"/>
<dbReference type="InParanoid" id="A0A6J2R4J7"/>
<feature type="chain" id="PRO_5027083829" evidence="3">
    <location>
        <begin position="25"/>
        <end position="237"/>
    </location>
</feature>
<organism evidence="4 5">
    <name type="scientific">Cottoperca gobio</name>
    <name type="common">Frogmouth</name>
    <name type="synonym">Aphritis gobio</name>
    <dbReference type="NCBI Taxonomy" id="56716"/>
    <lineage>
        <taxon>Eukaryota</taxon>
        <taxon>Metazoa</taxon>
        <taxon>Chordata</taxon>
        <taxon>Craniata</taxon>
        <taxon>Vertebrata</taxon>
        <taxon>Euteleostomi</taxon>
        <taxon>Actinopterygii</taxon>
        <taxon>Neopterygii</taxon>
        <taxon>Teleostei</taxon>
        <taxon>Neoteleostei</taxon>
        <taxon>Acanthomorphata</taxon>
        <taxon>Eupercaria</taxon>
        <taxon>Perciformes</taxon>
        <taxon>Notothenioidei</taxon>
        <taxon>Bovichtidae</taxon>
        <taxon>Cottoperca</taxon>
    </lineage>
</organism>
<dbReference type="AlphaFoldDB" id="A0A6J2R4J7"/>
<dbReference type="RefSeq" id="XP_029304250.1">
    <property type="nucleotide sequence ID" value="XM_029448390.1"/>
</dbReference>
<reference evidence="5" key="1">
    <citation type="submission" date="2025-08" db="UniProtKB">
        <authorList>
            <consortium name="RefSeq"/>
        </authorList>
    </citation>
    <scope>IDENTIFICATION</scope>
</reference>
<feature type="compositionally biased region" description="Polar residues" evidence="1">
    <location>
        <begin position="33"/>
        <end position="44"/>
    </location>
</feature>
<evidence type="ECO:0000256" key="1">
    <source>
        <dbReference type="SAM" id="MobiDB-lite"/>
    </source>
</evidence>
<keyword evidence="3" id="KW-0732">Signal</keyword>
<evidence type="ECO:0000313" key="4">
    <source>
        <dbReference type="Proteomes" id="UP000504630"/>
    </source>
</evidence>
<protein>
    <submittedName>
        <fullName evidence="5">Leucine-rich repeat neuronal protein 4</fullName>
    </submittedName>
</protein>
<sequence>MAGYRDLPFPLAIVCLVLIRGYSPLPTTSQVIGTNSMSSTTPSGILSEASDDYSQEEEPTTTVTQSKVSPYGEIPKRCDYNPCVQGQICADLETSTDCLCPGFTSHNVAPDPPILKSATWNGSDVVIQWCAPHSHVTSYIVTVGGEERQTFGKERRSGGVGDMDHIAKVCVVAVNDAGDSEGSCLMYQPRDRNLPLKAGLIGGALAFLLLLLLAVLLWRHRRQRKQEASISMHVTSE</sequence>
<feature type="compositionally biased region" description="Acidic residues" evidence="1">
    <location>
        <begin position="49"/>
        <end position="59"/>
    </location>
</feature>
<gene>
    <name evidence="5" type="primary">LOC115019060</name>
</gene>
<evidence type="ECO:0000313" key="5">
    <source>
        <dbReference type="RefSeq" id="XP_029304250.1"/>
    </source>
</evidence>
<keyword evidence="4" id="KW-1185">Reference proteome</keyword>
<evidence type="ECO:0000256" key="2">
    <source>
        <dbReference type="SAM" id="Phobius"/>
    </source>
</evidence>
<dbReference type="OrthoDB" id="676979at2759"/>
<feature type="region of interest" description="Disordered" evidence="1">
    <location>
        <begin position="33"/>
        <end position="67"/>
    </location>
</feature>
<feature type="signal peptide" evidence="3">
    <location>
        <begin position="1"/>
        <end position="24"/>
    </location>
</feature>
<feature type="transmembrane region" description="Helical" evidence="2">
    <location>
        <begin position="198"/>
        <end position="218"/>
    </location>
</feature>
<keyword evidence="2" id="KW-0472">Membrane</keyword>
<name>A0A6J2R4J7_COTGO</name>
<keyword evidence="2" id="KW-1133">Transmembrane helix</keyword>
<proteinExistence type="predicted"/>
<accession>A0A6J2R4J7</accession>
<evidence type="ECO:0000256" key="3">
    <source>
        <dbReference type="SAM" id="SignalP"/>
    </source>
</evidence>
<keyword evidence="2" id="KW-0812">Transmembrane</keyword>
<dbReference type="GeneID" id="115019060"/>
<dbReference type="FunCoup" id="A0A6J2R4J7">
    <property type="interactions" value="255"/>
</dbReference>
<dbReference type="Proteomes" id="UP000504630">
    <property type="component" value="Chromosome 14"/>
</dbReference>